<evidence type="ECO:0000259" key="7">
    <source>
        <dbReference type="Pfam" id="PF12832"/>
    </source>
</evidence>
<evidence type="ECO:0000256" key="2">
    <source>
        <dbReference type="ARBA" id="ARBA00005241"/>
    </source>
</evidence>
<dbReference type="InterPro" id="IPR024989">
    <property type="entry name" value="MFS_assoc_dom"/>
</dbReference>
<evidence type="ECO:0000313" key="9">
    <source>
        <dbReference type="Proteomes" id="UP000000323"/>
    </source>
</evidence>
<dbReference type="KEGG" id="ttr:Tter_1158"/>
<dbReference type="STRING" id="525904.Tter_1158"/>
<sequence length="330" mass="35173">MGAAREHCCSRVGMNSPHTACRGAALRARGADSIVSRLVRCEYQREVWSVVWGDEVLGLDKLYHHPMDHWALDARGGVAAVHLLLCCVPPVDDSIYLGVAEAPRSGGARDVVELPTGSGAEAACVFLLLAYMITVATSTMYSFFGIYIRDIEGTTSLLGTAFSLSAISDMPIIAFSGLLLRWLGPRKLLLIAVISYAVRLGVYGFLPDPRRVILVQLMHGLCSGGYLCPRDASPSLVGRELAATAQAMLASVSMGFGSIMGSIVGGALLDIVGTVGIYRLASGVMLLALVVLLLSMRLLSEGDVEKPSLVTAQLQESTVRPDKLVRQLPT</sequence>
<dbReference type="HOGENOM" id="CLU_841823_0_0_0"/>
<evidence type="ECO:0000256" key="5">
    <source>
        <dbReference type="ARBA" id="ARBA00023136"/>
    </source>
</evidence>
<evidence type="ECO:0000256" key="6">
    <source>
        <dbReference type="SAM" id="Phobius"/>
    </source>
</evidence>
<keyword evidence="9" id="KW-1185">Reference proteome</keyword>
<dbReference type="PANTHER" id="PTHR16172:SF41">
    <property type="entry name" value="MAJOR FACILITATOR SUPERFAMILY DOMAIN-CONTAINING PROTEIN 6-LIKE"/>
    <property type="match status" value="1"/>
</dbReference>
<dbReference type="InterPro" id="IPR036259">
    <property type="entry name" value="MFS_trans_sf"/>
</dbReference>
<dbReference type="AlphaFoldDB" id="D1CBA1"/>
<comment type="subcellular location">
    <subcellularLocation>
        <location evidence="1">Membrane</location>
        <topology evidence="1">Multi-pass membrane protein</topology>
    </subcellularLocation>
</comment>
<dbReference type="PANTHER" id="PTHR16172">
    <property type="entry name" value="MAJOR FACILITATOR SUPERFAMILY DOMAIN-CONTAINING PROTEIN 6-LIKE"/>
    <property type="match status" value="1"/>
</dbReference>
<dbReference type="eggNOG" id="COG2270">
    <property type="taxonomic scope" value="Bacteria"/>
</dbReference>
<accession>D1CBA1</accession>
<feature type="transmembrane region" description="Helical" evidence="6">
    <location>
        <begin position="125"/>
        <end position="148"/>
    </location>
</feature>
<feature type="transmembrane region" description="Helical" evidence="6">
    <location>
        <begin position="276"/>
        <end position="299"/>
    </location>
</feature>
<evidence type="ECO:0000313" key="8">
    <source>
        <dbReference type="EMBL" id="ACZ42066.1"/>
    </source>
</evidence>
<dbReference type="GO" id="GO:0016020">
    <property type="term" value="C:membrane"/>
    <property type="evidence" value="ECO:0007669"/>
    <property type="project" value="UniProtKB-SubCell"/>
</dbReference>
<feature type="transmembrane region" description="Helical" evidence="6">
    <location>
        <begin position="188"/>
        <end position="206"/>
    </location>
</feature>
<dbReference type="Pfam" id="PF12832">
    <property type="entry name" value="MFS_1_like"/>
    <property type="match status" value="1"/>
</dbReference>
<evidence type="ECO:0000256" key="1">
    <source>
        <dbReference type="ARBA" id="ARBA00004141"/>
    </source>
</evidence>
<keyword evidence="4 6" id="KW-1133">Transmembrane helix</keyword>
<dbReference type="Proteomes" id="UP000000323">
    <property type="component" value="Chromosome 1"/>
</dbReference>
<dbReference type="Gene3D" id="1.20.1250.20">
    <property type="entry name" value="MFS general substrate transporter like domains"/>
    <property type="match status" value="1"/>
</dbReference>
<proteinExistence type="inferred from homology"/>
<keyword evidence="3 6" id="KW-0812">Transmembrane</keyword>
<protein>
    <recommendedName>
        <fullName evidence="7">Major facilitator superfamily associated domain-containing protein</fullName>
    </recommendedName>
</protein>
<organism evidence="8 9">
    <name type="scientific">Thermobaculum terrenum (strain ATCC BAA-798 / CCMEE 7001 / YNP1)</name>
    <dbReference type="NCBI Taxonomy" id="525904"/>
    <lineage>
        <taxon>Bacteria</taxon>
        <taxon>Bacillati</taxon>
        <taxon>Chloroflexota</taxon>
        <taxon>Chloroflexia</taxon>
        <taxon>Candidatus Thermobaculales</taxon>
        <taxon>Candidatus Thermobaculaceae</taxon>
        <taxon>Thermobaculum</taxon>
    </lineage>
</organism>
<gene>
    <name evidence="8" type="ordered locus">Tter_1158</name>
</gene>
<dbReference type="SUPFAM" id="SSF103473">
    <property type="entry name" value="MFS general substrate transporter"/>
    <property type="match status" value="1"/>
</dbReference>
<name>D1CBA1_THET1</name>
<comment type="similarity">
    <text evidence="2">Belongs to the major facilitator superfamily. MFSD6 family.</text>
</comment>
<dbReference type="EMBL" id="CP001825">
    <property type="protein sequence ID" value="ACZ42066.1"/>
    <property type="molecule type" value="Genomic_DNA"/>
</dbReference>
<evidence type="ECO:0000256" key="4">
    <source>
        <dbReference type="ARBA" id="ARBA00022989"/>
    </source>
</evidence>
<evidence type="ECO:0000256" key="3">
    <source>
        <dbReference type="ARBA" id="ARBA00022692"/>
    </source>
</evidence>
<keyword evidence="5 6" id="KW-0472">Membrane</keyword>
<dbReference type="InterPro" id="IPR051717">
    <property type="entry name" value="MFS_MFSD6"/>
</dbReference>
<feature type="transmembrane region" description="Helical" evidence="6">
    <location>
        <begin position="160"/>
        <end position="181"/>
    </location>
</feature>
<reference evidence="9" key="1">
    <citation type="journal article" date="2010" name="Stand. Genomic Sci.">
        <title>Complete genome sequence of 'Thermobaculum terrenum' type strain (YNP1).</title>
        <authorList>
            <person name="Kiss H."/>
            <person name="Cleland D."/>
            <person name="Lapidus A."/>
            <person name="Lucas S."/>
            <person name="Glavina Del Rio T."/>
            <person name="Nolan M."/>
            <person name="Tice H."/>
            <person name="Han C."/>
            <person name="Goodwin L."/>
            <person name="Pitluck S."/>
            <person name="Liolios K."/>
            <person name="Ivanova N."/>
            <person name="Mavromatis K."/>
            <person name="Ovchinnikova G."/>
            <person name="Pati A."/>
            <person name="Chen A."/>
            <person name="Palaniappan K."/>
            <person name="Land M."/>
            <person name="Hauser L."/>
            <person name="Chang Y."/>
            <person name="Jeffries C."/>
            <person name="Lu M."/>
            <person name="Brettin T."/>
            <person name="Detter J."/>
            <person name="Goker M."/>
            <person name="Tindall B."/>
            <person name="Beck B."/>
            <person name="McDermott T."/>
            <person name="Woyke T."/>
            <person name="Bristow J."/>
            <person name="Eisen J."/>
            <person name="Markowitz V."/>
            <person name="Hugenholtz P."/>
            <person name="Kyrpides N."/>
            <person name="Klenk H."/>
            <person name="Cheng J."/>
        </authorList>
    </citation>
    <scope>NUCLEOTIDE SEQUENCE [LARGE SCALE GENOMIC DNA]</scope>
    <source>
        <strain evidence="9">ATCC BAA-798 / YNP1</strain>
    </source>
</reference>
<feature type="domain" description="Major facilitator superfamily associated" evidence="7">
    <location>
        <begin position="123"/>
        <end position="279"/>
    </location>
</feature>
<feature type="transmembrane region" description="Helical" evidence="6">
    <location>
        <begin position="241"/>
        <end position="264"/>
    </location>
</feature>